<sequence length="471" mass="53247">MVEYQDLTSSPLFHDGVHISATDTSTSFKKRRRTLGSEPSPVAPPWQNSSPVEEQHRQNPARLKPQNPKRYSESVLLDLDVPDTSTASQAPFLQIETSDEHADSIPDHEPSLLSTPPPTRKTIGTTSVTSKLSPNIRSPGEEAAGTPSPARSRSGTPSKSRPITLSSQIDDNIVKCLKKPLKGKNALKIGGNYVFRVVPNENDCIEIVKIGITQDTRTTRARGIQYKCQHAEVETAHDAEFQNLAGCAMIEKLSLKELFPFRYEFECNCNVAHGEYFDVTPDVALEVVQRWRRFCQEKPWDADEKLKPFWQKRLDTMTQCGRNETVYDHEARAKRWKNFTSPSRWECFIYDVQDWHSKLSPWWWQIATFINSLCLVVSTWNTRFSSMAVFNVAIVACLIATPQLGLTSPAIFIAGWRRYVPSSTTPHSTSRRTNLGEKRALRKVSVEVEMVDESRNAHLGGASRWGFIRKA</sequence>
<organism evidence="3 4">
    <name type="scientific">Dactylonectria macrodidyma</name>
    <dbReference type="NCBI Taxonomy" id="307937"/>
    <lineage>
        <taxon>Eukaryota</taxon>
        <taxon>Fungi</taxon>
        <taxon>Dikarya</taxon>
        <taxon>Ascomycota</taxon>
        <taxon>Pezizomycotina</taxon>
        <taxon>Sordariomycetes</taxon>
        <taxon>Hypocreomycetidae</taxon>
        <taxon>Hypocreales</taxon>
        <taxon>Nectriaceae</taxon>
        <taxon>Dactylonectria</taxon>
    </lineage>
</organism>
<dbReference type="InterPro" id="IPR018306">
    <property type="entry name" value="Phage_T5_Orf172_DNA-bd"/>
</dbReference>
<dbReference type="Proteomes" id="UP000738349">
    <property type="component" value="Unassembled WGS sequence"/>
</dbReference>
<dbReference type="AlphaFoldDB" id="A0A9P9EF83"/>
<evidence type="ECO:0000256" key="1">
    <source>
        <dbReference type="SAM" id="MobiDB-lite"/>
    </source>
</evidence>
<name>A0A9P9EF83_9HYPO</name>
<evidence type="ECO:0000259" key="2">
    <source>
        <dbReference type="Pfam" id="PF10544"/>
    </source>
</evidence>
<keyword evidence="4" id="KW-1185">Reference proteome</keyword>
<dbReference type="OrthoDB" id="5072887at2759"/>
<feature type="domain" description="Bacteriophage T5 Orf172 DNA-binding" evidence="2">
    <location>
        <begin position="193"/>
        <end position="292"/>
    </location>
</feature>
<reference evidence="3" key="1">
    <citation type="journal article" date="2021" name="Nat. Commun.">
        <title>Genetic determinants of endophytism in the Arabidopsis root mycobiome.</title>
        <authorList>
            <person name="Mesny F."/>
            <person name="Miyauchi S."/>
            <person name="Thiergart T."/>
            <person name="Pickel B."/>
            <person name="Atanasova L."/>
            <person name="Karlsson M."/>
            <person name="Huettel B."/>
            <person name="Barry K.W."/>
            <person name="Haridas S."/>
            <person name="Chen C."/>
            <person name="Bauer D."/>
            <person name="Andreopoulos W."/>
            <person name="Pangilinan J."/>
            <person name="LaButti K."/>
            <person name="Riley R."/>
            <person name="Lipzen A."/>
            <person name="Clum A."/>
            <person name="Drula E."/>
            <person name="Henrissat B."/>
            <person name="Kohler A."/>
            <person name="Grigoriev I.V."/>
            <person name="Martin F.M."/>
            <person name="Hacquard S."/>
        </authorList>
    </citation>
    <scope>NUCLEOTIDE SEQUENCE</scope>
    <source>
        <strain evidence="3">MPI-CAGE-AT-0147</strain>
    </source>
</reference>
<feature type="region of interest" description="Disordered" evidence="1">
    <location>
        <begin position="21"/>
        <end position="69"/>
    </location>
</feature>
<proteinExistence type="predicted"/>
<dbReference type="Pfam" id="PF10544">
    <property type="entry name" value="T5orf172"/>
    <property type="match status" value="1"/>
</dbReference>
<gene>
    <name evidence="3" type="ORF">EDB81DRAFT_802026</name>
</gene>
<feature type="compositionally biased region" description="Polar residues" evidence="1">
    <location>
        <begin position="122"/>
        <end position="136"/>
    </location>
</feature>
<evidence type="ECO:0000313" key="3">
    <source>
        <dbReference type="EMBL" id="KAH7136373.1"/>
    </source>
</evidence>
<protein>
    <recommendedName>
        <fullName evidence="2">Bacteriophage T5 Orf172 DNA-binding domain-containing protein</fullName>
    </recommendedName>
</protein>
<dbReference type="EMBL" id="JAGMUV010000013">
    <property type="protein sequence ID" value="KAH7136373.1"/>
    <property type="molecule type" value="Genomic_DNA"/>
</dbReference>
<evidence type="ECO:0000313" key="4">
    <source>
        <dbReference type="Proteomes" id="UP000738349"/>
    </source>
</evidence>
<comment type="caution">
    <text evidence="3">The sequence shown here is derived from an EMBL/GenBank/DDBJ whole genome shotgun (WGS) entry which is preliminary data.</text>
</comment>
<accession>A0A9P9EF83</accession>
<feature type="compositionally biased region" description="Basic and acidic residues" evidence="1">
    <location>
        <begin position="99"/>
        <end position="110"/>
    </location>
</feature>
<feature type="compositionally biased region" description="Polar residues" evidence="1">
    <location>
        <begin position="149"/>
        <end position="164"/>
    </location>
</feature>
<feature type="region of interest" description="Disordered" evidence="1">
    <location>
        <begin position="99"/>
        <end position="164"/>
    </location>
</feature>